<comment type="caution">
    <text evidence="1">The sequence shown here is derived from an EMBL/GenBank/DDBJ whole genome shotgun (WGS) entry which is preliminary data.</text>
</comment>
<reference evidence="1 2" key="1">
    <citation type="submission" date="2024-11" db="EMBL/GenBank/DDBJ databases">
        <authorList>
            <person name="Lucas J.A."/>
        </authorList>
    </citation>
    <scope>NUCLEOTIDE SEQUENCE [LARGE SCALE GENOMIC DNA]</scope>
    <source>
        <strain evidence="1 2">Z 5.4</strain>
    </source>
</reference>
<dbReference type="Proteomes" id="UP001623041">
    <property type="component" value="Unassembled WGS sequence"/>
</dbReference>
<evidence type="ECO:0000313" key="1">
    <source>
        <dbReference type="EMBL" id="MFK9093834.1"/>
    </source>
</evidence>
<sequence length="310" mass="36283">MMNLKSGSIEGFEQFSQFESLKEFNQHMEMWLVEHKIDFSKGELVGLKRLVRFAAKIPGVCNAKIGTVLKAIHDEYHDNGISRSTFKRMISKAKALGIFAVYETERKNGSQSSNLYVFNPFPVSEPPKQETLNPLKETTNLLQTEKDQKIKKRKKEPSELDHTFVSNRVPQNFVQFVKCFFPDAKLIEEYWRMVHILAFDYKLHKETDVIVDIAIDAFRQLIRKLKFTNVVRKPIAYFYGILKEKFYQYYDERLDEMREEGLIEDEPILYNIGGEIFEWDWQHGKSPRTVQSLQSGNARGRIVCLQTSYA</sequence>
<dbReference type="EMBL" id="JBJHQH010000017">
    <property type="protein sequence ID" value="MFK9093834.1"/>
    <property type="molecule type" value="Genomic_DNA"/>
</dbReference>
<dbReference type="RefSeq" id="WP_406582332.1">
    <property type="nucleotide sequence ID" value="NZ_JBJHQH010000017.1"/>
</dbReference>
<evidence type="ECO:0008006" key="3">
    <source>
        <dbReference type="Google" id="ProtNLM"/>
    </source>
</evidence>
<proteinExistence type="predicted"/>
<accession>A0ABW8RM97</accession>
<name>A0ABW8RM97_9BACI</name>
<organism evidence="1 2">
    <name type="scientific">Bacillus salipaludis</name>
    <dbReference type="NCBI Taxonomy" id="2547811"/>
    <lineage>
        <taxon>Bacteria</taxon>
        <taxon>Bacillati</taxon>
        <taxon>Bacillota</taxon>
        <taxon>Bacilli</taxon>
        <taxon>Bacillales</taxon>
        <taxon>Bacillaceae</taxon>
        <taxon>Bacillus</taxon>
    </lineage>
</organism>
<keyword evidence="2" id="KW-1185">Reference proteome</keyword>
<protein>
    <recommendedName>
        <fullName evidence="3">Helix-turn-helix domain-containing protein</fullName>
    </recommendedName>
</protein>
<gene>
    <name evidence="1" type="ORF">ACJEBI_20430</name>
</gene>
<evidence type="ECO:0000313" key="2">
    <source>
        <dbReference type="Proteomes" id="UP001623041"/>
    </source>
</evidence>